<sequence>MRFFNFLLISLLMSGCAPRIGSGDYSLTGVGETCTTLPGKIIAMRTVNVSGSATTAEDNQPGMGSLVGALAGALGGINVGKGRGSLFGAAGGALAGGIIGHFAARALTDQDGIEYQIQLDTGGFLTVVQGPNPTLCVGQKVFVVQSQKDRSRVVPR</sequence>
<dbReference type="Pfam" id="PF13488">
    <property type="entry name" value="Gly-zipper_Omp"/>
    <property type="match status" value="1"/>
</dbReference>
<dbReference type="PROSITE" id="PS51257">
    <property type="entry name" value="PROKAR_LIPOPROTEIN"/>
    <property type="match status" value="1"/>
</dbReference>
<comment type="caution">
    <text evidence="2">The sequence shown here is derived from an EMBL/GenBank/DDBJ whole genome shotgun (WGS) entry which is preliminary data.</text>
</comment>
<organism evidence="2 3">
    <name type="scientific">Holospora undulata HU1</name>
    <dbReference type="NCBI Taxonomy" id="1321371"/>
    <lineage>
        <taxon>Bacteria</taxon>
        <taxon>Pseudomonadati</taxon>
        <taxon>Pseudomonadota</taxon>
        <taxon>Alphaproteobacteria</taxon>
        <taxon>Holosporales</taxon>
        <taxon>Holosporaceae</taxon>
        <taxon>Holospora</taxon>
    </lineage>
</organism>
<dbReference type="Proteomes" id="UP000026922">
    <property type="component" value="Unassembled WGS sequence"/>
</dbReference>
<keyword evidence="2" id="KW-0449">Lipoprotein</keyword>
<evidence type="ECO:0000313" key="2">
    <source>
        <dbReference type="EMBL" id="ETZ05556.1"/>
    </source>
</evidence>
<feature type="domain" description="Glycine zipper" evidence="1">
    <location>
        <begin position="63"/>
        <end position="103"/>
    </location>
</feature>
<proteinExistence type="predicted"/>
<evidence type="ECO:0000313" key="3">
    <source>
        <dbReference type="Proteomes" id="UP000026922"/>
    </source>
</evidence>
<evidence type="ECO:0000259" key="1">
    <source>
        <dbReference type="Pfam" id="PF13488"/>
    </source>
</evidence>
<dbReference type="RefSeq" id="WP_006297050.1">
    <property type="nucleotide sequence ID" value="NZ_ARPM03000004.1"/>
</dbReference>
<keyword evidence="3" id="KW-1185">Reference proteome</keyword>
<dbReference type="InterPro" id="IPR039567">
    <property type="entry name" value="Gly-zipper"/>
</dbReference>
<protein>
    <submittedName>
        <fullName evidence="2">Outer membrane lipoprotein pcp</fullName>
    </submittedName>
</protein>
<name>A0A061JH88_9PROT</name>
<dbReference type="EMBL" id="ARPM03000004">
    <property type="protein sequence ID" value="ETZ05556.1"/>
    <property type="molecule type" value="Genomic_DNA"/>
</dbReference>
<accession>A0A061JH88</accession>
<dbReference type="AlphaFoldDB" id="A0A061JH88"/>
<reference evidence="2 3" key="1">
    <citation type="journal article" date="2013" name="Genome Announc.">
        <title>Draft Genome Sequence of Holospora undulata Strain HU1, a Micronucleus-Specific Symbiont of the Ciliate Paramecium caudatum.</title>
        <authorList>
            <person name="Dohra H."/>
            <person name="Suzuki H."/>
            <person name="Suzuki T."/>
            <person name="Tanaka K."/>
            <person name="Fujishima M."/>
        </authorList>
    </citation>
    <scope>NUCLEOTIDE SEQUENCE [LARGE SCALE GENOMIC DNA]</scope>
    <source>
        <strain evidence="2 3">HU1</strain>
    </source>
</reference>
<gene>
    <name evidence="2" type="ORF">K737_300003</name>
</gene>